<proteinExistence type="predicted"/>
<accession>A0A6G0Z3Y5</accession>
<name>A0A6G0Z3Y5_APHCR</name>
<evidence type="ECO:0000313" key="2">
    <source>
        <dbReference type="Proteomes" id="UP000478052"/>
    </source>
</evidence>
<dbReference type="AlphaFoldDB" id="A0A6G0Z3Y5"/>
<comment type="caution">
    <text evidence="1">The sequence shown here is derived from an EMBL/GenBank/DDBJ whole genome shotgun (WGS) entry which is preliminary data.</text>
</comment>
<gene>
    <name evidence="1" type="ORF">FWK35_00008355</name>
</gene>
<evidence type="ECO:0000313" key="1">
    <source>
        <dbReference type="EMBL" id="KAF0764961.1"/>
    </source>
</evidence>
<reference evidence="1 2" key="1">
    <citation type="submission" date="2019-08" db="EMBL/GenBank/DDBJ databases">
        <title>Whole genome of Aphis craccivora.</title>
        <authorList>
            <person name="Voronova N.V."/>
            <person name="Shulinski R.S."/>
            <person name="Bandarenka Y.V."/>
            <person name="Zhorov D.G."/>
            <person name="Warner D."/>
        </authorList>
    </citation>
    <scope>NUCLEOTIDE SEQUENCE [LARGE SCALE GENOMIC DNA]</scope>
    <source>
        <strain evidence="1">180601</strain>
        <tissue evidence="1">Whole Body</tissue>
    </source>
</reference>
<sequence>MQSYRRPSVDLQISRQENVYKREDEKIDVKLIKVLKMEDDKSNSLPVGNVDITNEYVFQMKEDEKKFDMEFIRISNLDDIFEEV</sequence>
<dbReference type="Proteomes" id="UP000478052">
    <property type="component" value="Unassembled WGS sequence"/>
</dbReference>
<dbReference type="OrthoDB" id="10459643at2759"/>
<organism evidence="1 2">
    <name type="scientific">Aphis craccivora</name>
    <name type="common">Cowpea aphid</name>
    <dbReference type="NCBI Taxonomy" id="307492"/>
    <lineage>
        <taxon>Eukaryota</taxon>
        <taxon>Metazoa</taxon>
        <taxon>Ecdysozoa</taxon>
        <taxon>Arthropoda</taxon>
        <taxon>Hexapoda</taxon>
        <taxon>Insecta</taxon>
        <taxon>Pterygota</taxon>
        <taxon>Neoptera</taxon>
        <taxon>Paraneoptera</taxon>
        <taxon>Hemiptera</taxon>
        <taxon>Sternorrhyncha</taxon>
        <taxon>Aphidomorpha</taxon>
        <taxon>Aphidoidea</taxon>
        <taxon>Aphididae</taxon>
        <taxon>Aphidini</taxon>
        <taxon>Aphis</taxon>
        <taxon>Aphis</taxon>
    </lineage>
</organism>
<dbReference type="EMBL" id="VUJU01001513">
    <property type="protein sequence ID" value="KAF0764961.1"/>
    <property type="molecule type" value="Genomic_DNA"/>
</dbReference>
<keyword evidence="2" id="KW-1185">Reference proteome</keyword>
<protein>
    <submittedName>
        <fullName evidence="1">Uncharacterized protein</fullName>
    </submittedName>
</protein>